<keyword evidence="2" id="KW-1185">Reference proteome</keyword>
<evidence type="ECO:0000313" key="1">
    <source>
        <dbReference type="EMBL" id="GBB97138.1"/>
    </source>
</evidence>
<reference evidence="1 2" key="1">
    <citation type="submission" date="2017-11" db="EMBL/GenBank/DDBJ databases">
        <title>The genome of Rhizophagus clarus HR1 reveals common genetic basis of auxotrophy among arbuscular mycorrhizal fungi.</title>
        <authorList>
            <person name="Kobayashi Y."/>
        </authorList>
    </citation>
    <scope>NUCLEOTIDE SEQUENCE [LARGE SCALE GENOMIC DNA]</scope>
    <source>
        <strain evidence="1 2">HR1</strain>
    </source>
</reference>
<dbReference type="EMBL" id="BEXD01002140">
    <property type="protein sequence ID" value="GBB97138.1"/>
    <property type="molecule type" value="Genomic_DNA"/>
</dbReference>
<dbReference type="AlphaFoldDB" id="A0A2Z6RZA0"/>
<dbReference type="Proteomes" id="UP000247702">
    <property type="component" value="Unassembled WGS sequence"/>
</dbReference>
<organism evidence="1 2">
    <name type="scientific">Rhizophagus clarus</name>
    <dbReference type="NCBI Taxonomy" id="94130"/>
    <lineage>
        <taxon>Eukaryota</taxon>
        <taxon>Fungi</taxon>
        <taxon>Fungi incertae sedis</taxon>
        <taxon>Mucoromycota</taxon>
        <taxon>Glomeromycotina</taxon>
        <taxon>Glomeromycetes</taxon>
        <taxon>Glomerales</taxon>
        <taxon>Glomeraceae</taxon>
        <taxon>Rhizophagus</taxon>
    </lineage>
</organism>
<gene>
    <name evidence="1" type="ORF">RclHR1_29240001</name>
</gene>
<name>A0A2Z6RZA0_9GLOM</name>
<proteinExistence type="predicted"/>
<protein>
    <submittedName>
        <fullName evidence="1">Uncharacterized protein</fullName>
    </submittedName>
</protein>
<evidence type="ECO:0000313" key="2">
    <source>
        <dbReference type="Proteomes" id="UP000247702"/>
    </source>
</evidence>
<sequence>MVDQYANFLNKANERTLNYIWKVPTSPDDRDEIKLAQTIASIQSLLPKYFTKQMRKNVLYKYSLLKNFSEGHFPSKKPICVNFPFFFEIMFVLFVLMTSTKSQLEGVATSTGMRNKKSMVLRDADLIACDHDFTKLSLTLSVIFFCEVPRSIEESFYSEKVFVSFKDTTFQPSSGIKHTTEFFKIIFSYYQSSVPPILCLYTDGDPDHRVTYGSIQISLLYLFLKGDFDMLIALRTAPHQSWNNPAERIMSILNLALQGGGFGL</sequence>
<comment type="caution">
    <text evidence="1">The sequence shown here is derived from an EMBL/GenBank/DDBJ whole genome shotgun (WGS) entry which is preliminary data.</text>
</comment>
<accession>A0A2Z6RZA0</accession>